<dbReference type="InterPro" id="IPR007235">
    <property type="entry name" value="Glyco_trans_28_C"/>
</dbReference>
<dbReference type="InterPro" id="IPR005262">
    <property type="entry name" value="MJ1255-like"/>
</dbReference>
<dbReference type="Proteomes" id="UP000605144">
    <property type="component" value="Unassembled WGS sequence"/>
</dbReference>
<gene>
    <name evidence="3" type="ORF">EYG76_00210</name>
</gene>
<dbReference type="PANTHER" id="PTHR21015:SF22">
    <property type="entry name" value="GLYCOSYLTRANSFERASE"/>
    <property type="match status" value="1"/>
</dbReference>
<evidence type="ECO:0000313" key="4">
    <source>
        <dbReference type="Proteomes" id="UP000605144"/>
    </source>
</evidence>
<sequence>MKILISVCGEGFGHTTRCLAMGEELSKEHDIKYMAYGKSLDFIKKCNYDTYETYPEIKLHGQDGKFDIKKSIFNNKNNPTKAVKRELESIKKYKPDLIISDCKYSTVVVAKLLKIPFYIITNQNYIKTDKKRRFIVHPIIRLLNVVNKQAEGVIIPDLPMPYTVCEYNLTMLDNLSFIGPLVRYNLKGYEYRQGDYILSIIGGFEYRYRILELLNNISKKRDIKVKMVCGSYEVAERINKIKSPNVEVIPLTTDMENLIKNCSFIVCHGGHSTLMEAITFGKPVISIPDLDHPEQENNVKKINELKCGIGLNHRNLEYTLDDAIDEIINNKIYFKNAKKLSNICNSHNGRDNIRKIIKEYEKRMGNTPKTGLSISDL</sequence>
<name>A0A833DQF5_9EURY</name>
<dbReference type="GO" id="GO:0016758">
    <property type="term" value="F:hexosyltransferase activity"/>
    <property type="evidence" value="ECO:0007669"/>
    <property type="project" value="InterPro"/>
</dbReference>
<comment type="similarity">
    <text evidence="1">Belongs to the glycosyltransferase 28 family.</text>
</comment>
<dbReference type="EMBL" id="DQSV01000005">
    <property type="protein sequence ID" value="HIP16717.1"/>
    <property type="molecule type" value="Genomic_DNA"/>
</dbReference>
<proteinExistence type="inferred from homology"/>
<dbReference type="CDD" id="cd03785">
    <property type="entry name" value="GT28_MurG"/>
    <property type="match status" value="1"/>
</dbReference>
<evidence type="ECO:0000256" key="1">
    <source>
        <dbReference type="ARBA" id="ARBA00006962"/>
    </source>
</evidence>
<dbReference type="PANTHER" id="PTHR21015">
    <property type="entry name" value="UDP-N-ACETYLGLUCOSAMINE--N-ACETYLMURAMYL-(PENTAPEPTIDE) PYROPHOSPHORYL-UNDECAPRENOL N-ACETYLGLUCOSAMINE TRANSFERASE 1"/>
    <property type="match status" value="1"/>
</dbReference>
<dbReference type="AlphaFoldDB" id="A0A833DQF5"/>
<dbReference type="Gene3D" id="3.40.50.2000">
    <property type="entry name" value="Glycogen Phosphorylase B"/>
    <property type="match status" value="2"/>
</dbReference>
<reference evidence="3" key="1">
    <citation type="journal article" date="2020" name="ISME J.">
        <title>Gammaproteobacteria mediating utilization of methyl-, sulfur- and petroleum organic compounds in deep ocean hydrothermal plumes.</title>
        <authorList>
            <person name="Zhou Z."/>
            <person name="Liu Y."/>
            <person name="Pan J."/>
            <person name="Cron B.R."/>
            <person name="Toner B.M."/>
            <person name="Anantharaman K."/>
            <person name="Breier J.A."/>
            <person name="Dick G.J."/>
            <person name="Li M."/>
        </authorList>
    </citation>
    <scope>NUCLEOTIDE SEQUENCE</scope>
    <source>
        <strain evidence="3">SZUA-1385</strain>
    </source>
</reference>
<accession>A0A833DQF5</accession>
<dbReference type="SUPFAM" id="SSF53756">
    <property type="entry name" value="UDP-Glycosyltransferase/glycogen phosphorylase"/>
    <property type="match status" value="1"/>
</dbReference>
<protein>
    <recommendedName>
        <fullName evidence="2">Glycosyl transferase family 28 C-terminal domain-containing protein</fullName>
    </recommendedName>
</protein>
<dbReference type="Pfam" id="PF04101">
    <property type="entry name" value="Glyco_tran_28_C"/>
    <property type="match status" value="1"/>
</dbReference>
<evidence type="ECO:0000259" key="2">
    <source>
        <dbReference type="Pfam" id="PF04101"/>
    </source>
</evidence>
<feature type="domain" description="Glycosyl transferase family 28 C-terminal" evidence="2">
    <location>
        <begin position="200"/>
        <end position="339"/>
    </location>
</feature>
<dbReference type="NCBIfam" id="TIGR00661">
    <property type="entry name" value="MJ1255"/>
    <property type="match status" value="1"/>
</dbReference>
<comment type="caution">
    <text evidence="3">The sequence shown here is derived from an EMBL/GenBank/DDBJ whole genome shotgun (WGS) entry which is preliminary data.</text>
</comment>
<evidence type="ECO:0000313" key="3">
    <source>
        <dbReference type="EMBL" id="HIP16717.1"/>
    </source>
</evidence>
<organism evidence="3 4">
    <name type="scientific">Methanothermococcus okinawensis</name>
    <dbReference type="NCBI Taxonomy" id="155863"/>
    <lineage>
        <taxon>Archaea</taxon>
        <taxon>Methanobacteriati</taxon>
        <taxon>Methanobacteriota</taxon>
        <taxon>Methanomada group</taxon>
        <taxon>Methanococci</taxon>
        <taxon>Methanococcales</taxon>
        <taxon>Methanococcaceae</taxon>
        <taxon>Methanothermococcus</taxon>
    </lineage>
</organism>